<dbReference type="CDD" id="cd02440">
    <property type="entry name" value="AdoMet_MTases"/>
    <property type="match status" value="1"/>
</dbReference>
<dbReference type="Proteomes" id="UP001446871">
    <property type="component" value="Unassembled WGS sequence"/>
</dbReference>
<dbReference type="Pfam" id="PF13489">
    <property type="entry name" value="Methyltransf_23"/>
    <property type="match status" value="1"/>
</dbReference>
<protein>
    <recommendedName>
        <fullName evidence="5">S-adenosyl-L-methionine-dependent methyltransferase</fullName>
    </recommendedName>
</protein>
<sequence>MAEVTELNRSHFNNEASNYDSKFQKTIQQLTEAIQERLDFIGVDWVADEDDDAVEDDAAAEEVGDRASPSREVRLLDYACGTGLMSRALAPYTTQCVGVDISEGMVGVYNATAQNQGLSEEEMHAVVGDVTVPDDPSPAALAGARFFDFDLAALGLGFHHFADPPLAARRLVERLRPGGVLLILDFVTHEPIVKNEPREEEGQEENSGHGHGHGHGHRHGGHGQGDDKASHNAAHTVTHHGFSESQMKGIFEAAGAGRGFAFLELGSGVVFTHGSGKDGSKRRVFLARGEKA</sequence>
<reference evidence="3 4" key="1">
    <citation type="submission" date="2023-01" db="EMBL/GenBank/DDBJ databases">
        <title>Analysis of 21 Apiospora genomes using comparative genomics revels a genus with tremendous synthesis potential of carbohydrate active enzymes and secondary metabolites.</title>
        <authorList>
            <person name="Sorensen T."/>
        </authorList>
    </citation>
    <scope>NUCLEOTIDE SEQUENCE [LARGE SCALE GENOMIC DNA]</scope>
    <source>
        <strain evidence="3 4">CBS 83171</strain>
    </source>
</reference>
<dbReference type="Gene3D" id="3.40.50.150">
    <property type="entry name" value="Vaccinia Virus protein VP39"/>
    <property type="match status" value="1"/>
</dbReference>
<proteinExistence type="inferred from homology"/>
<comment type="caution">
    <text evidence="3">The sequence shown here is derived from an EMBL/GenBank/DDBJ whole genome shotgun (WGS) entry which is preliminary data.</text>
</comment>
<dbReference type="PANTHER" id="PTHR43591">
    <property type="entry name" value="METHYLTRANSFERASE"/>
    <property type="match status" value="1"/>
</dbReference>
<comment type="similarity">
    <text evidence="1">Belongs to the methyltransferase superfamily. LaeA methyltransferase family.</text>
</comment>
<evidence type="ECO:0000313" key="3">
    <source>
        <dbReference type="EMBL" id="KAK8067838.1"/>
    </source>
</evidence>
<dbReference type="SUPFAM" id="SSF53335">
    <property type="entry name" value="S-adenosyl-L-methionine-dependent methyltransferases"/>
    <property type="match status" value="1"/>
</dbReference>
<dbReference type="PANTHER" id="PTHR43591:SF108">
    <property type="entry name" value="S-ADENOSYL-L-METHIONINE-DEPENDENT METHYLTRANSFERASE"/>
    <property type="match status" value="1"/>
</dbReference>
<evidence type="ECO:0000256" key="1">
    <source>
        <dbReference type="ARBA" id="ARBA00038158"/>
    </source>
</evidence>
<dbReference type="InterPro" id="IPR029063">
    <property type="entry name" value="SAM-dependent_MTases_sf"/>
</dbReference>
<dbReference type="EMBL" id="JAQQWM010000004">
    <property type="protein sequence ID" value="KAK8067838.1"/>
    <property type="molecule type" value="Genomic_DNA"/>
</dbReference>
<evidence type="ECO:0000256" key="2">
    <source>
        <dbReference type="SAM" id="MobiDB-lite"/>
    </source>
</evidence>
<evidence type="ECO:0008006" key="5">
    <source>
        <dbReference type="Google" id="ProtNLM"/>
    </source>
</evidence>
<name>A0ABR1V9J8_9PEZI</name>
<evidence type="ECO:0000313" key="4">
    <source>
        <dbReference type="Proteomes" id="UP001446871"/>
    </source>
</evidence>
<gene>
    <name evidence="3" type="ORF">PG996_006950</name>
</gene>
<feature type="compositionally biased region" description="Basic residues" evidence="2">
    <location>
        <begin position="210"/>
        <end position="221"/>
    </location>
</feature>
<organism evidence="3 4">
    <name type="scientific">Apiospora saccharicola</name>
    <dbReference type="NCBI Taxonomy" id="335842"/>
    <lineage>
        <taxon>Eukaryota</taxon>
        <taxon>Fungi</taxon>
        <taxon>Dikarya</taxon>
        <taxon>Ascomycota</taxon>
        <taxon>Pezizomycotina</taxon>
        <taxon>Sordariomycetes</taxon>
        <taxon>Xylariomycetidae</taxon>
        <taxon>Amphisphaeriales</taxon>
        <taxon>Apiosporaceae</taxon>
        <taxon>Apiospora</taxon>
    </lineage>
</organism>
<accession>A0ABR1V9J8</accession>
<keyword evidence="4" id="KW-1185">Reference proteome</keyword>
<feature type="region of interest" description="Disordered" evidence="2">
    <location>
        <begin position="193"/>
        <end position="233"/>
    </location>
</feature>